<dbReference type="Proteomes" id="UP001412067">
    <property type="component" value="Unassembled WGS sequence"/>
</dbReference>
<keyword evidence="3" id="KW-1185">Reference proteome</keyword>
<feature type="domain" description="Glycosyl-hydrolase family 116 catalytic region" evidence="1">
    <location>
        <begin position="246"/>
        <end position="331"/>
    </location>
</feature>
<evidence type="ECO:0000259" key="1">
    <source>
        <dbReference type="Pfam" id="PF04685"/>
    </source>
</evidence>
<dbReference type="InterPro" id="IPR006775">
    <property type="entry name" value="GH116_catalytic"/>
</dbReference>
<name>A0ABR2LSH7_9ASPA</name>
<organism evidence="2 3">
    <name type="scientific">Platanthera guangdongensis</name>
    <dbReference type="NCBI Taxonomy" id="2320717"/>
    <lineage>
        <taxon>Eukaryota</taxon>
        <taxon>Viridiplantae</taxon>
        <taxon>Streptophyta</taxon>
        <taxon>Embryophyta</taxon>
        <taxon>Tracheophyta</taxon>
        <taxon>Spermatophyta</taxon>
        <taxon>Magnoliopsida</taxon>
        <taxon>Liliopsida</taxon>
        <taxon>Asparagales</taxon>
        <taxon>Orchidaceae</taxon>
        <taxon>Orchidoideae</taxon>
        <taxon>Orchideae</taxon>
        <taxon>Orchidinae</taxon>
        <taxon>Platanthera</taxon>
    </lineage>
</organism>
<evidence type="ECO:0000313" key="3">
    <source>
        <dbReference type="Proteomes" id="UP001412067"/>
    </source>
</evidence>
<protein>
    <recommendedName>
        <fullName evidence="1">Glycosyl-hydrolase family 116 catalytic region domain-containing protein</fullName>
    </recommendedName>
</protein>
<dbReference type="EMBL" id="JBBWWR010000016">
    <property type="protein sequence ID" value="KAK8947811.1"/>
    <property type="molecule type" value="Genomic_DNA"/>
</dbReference>
<comment type="caution">
    <text evidence="2">The sequence shown here is derived from an EMBL/GenBank/DDBJ whole genome shotgun (WGS) entry which is preliminary data.</text>
</comment>
<reference evidence="2 3" key="1">
    <citation type="journal article" date="2022" name="Nat. Plants">
        <title>Genomes of leafy and leafless Platanthera orchids illuminate the evolution of mycoheterotrophy.</title>
        <authorList>
            <person name="Li M.H."/>
            <person name="Liu K.W."/>
            <person name="Li Z."/>
            <person name="Lu H.C."/>
            <person name="Ye Q.L."/>
            <person name="Zhang D."/>
            <person name="Wang J.Y."/>
            <person name="Li Y.F."/>
            <person name="Zhong Z.M."/>
            <person name="Liu X."/>
            <person name="Yu X."/>
            <person name="Liu D.K."/>
            <person name="Tu X.D."/>
            <person name="Liu B."/>
            <person name="Hao Y."/>
            <person name="Liao X.Y."/>
            <person name="Jiang Y.T."/>
            <person name="Sun W.H."/>
            <person name="Chen J."/>
            <person name="Chen Y.Q."/>
            <person name="Ai Y."/>
            <person name="Zhai J.W."/>
            <person name="Wu S.S."/>
            <person name="Zhou Z."/>
            <person name="Hsiao Y.Y."/>
            <person name="Wu W.L."/>
            <person name="Chen Y.Y."/>
            <person name="Lin Y.F."/>
            <person name="Hsu J.L."/>
            <person name="Li C.Y."/>
            <person name="Wang Z.W."/>
            <person name="Zhao X."/>
            <person name="Zhong W.Y."/>
            <person name="Ma X.K."/>
            <person name="Ma L."/>
            <person name="Huang J."/>
            <person name="Chen G.Z."/>
            <person name="Huang M.Z."/>
            <person name="Huang L."/>
            <person name="Peng D.H."/>
            <person name="Luo Y.B."/>
            <person name="Zou S.Q."/>
            <person name="Chen S.P."/>
            <person name="Lan S."/>
            <person name="Tsai W.C."/>
            <person name="Van de Peer Y."/>
            <person name="Liu Z.J."/>
        </authorList>
    </citation>
    <scope>NUCLEOTIDE SEQUENCE [LARGE SCALE GENOMIC DNA]</scope>
    <source>
        <strain evidence="2">Lor288</strain>
    </source>
</reference>
<dbReference type="Pfam" id="PF04685">
    <property type="entry name" value="DUF608"/>
    <property type="match status" value="1"/>
</dbReference>
<accession>A0ABR2LSH7</accession>
<evidence type="ECO:0000313" key="2">
    <source>
        <dbReference type="EMBL" id="KAK8947811.1"/>
    </source>
</evidence>
<dbReference type="InterPro" id="IPR052566">
    <property type="entry name" value="Non-lysos_glucosylceramidase"/>
</dbReference>
<dbReference type="PANTHER" id="PTHR12654:SF3">
    <property type="entry name" value="NON-LYSOSOMAL GLUCOSYLCERAMIDASE"/>
    <property type="match status" value="1"/>
</dbReference>
<sequence length="335" mass="37405">MVINIQADTENHQTDTETSMPRVETTMLESLKSRLSARTPSHISVLEPKSLSPPTYAWAESPMSDMNEIMFEDIDTADTDVQISAEHIVPQPQAEEEYRHEFPYICCSNCFLYSSSLSRVFHLFFSFSSLFYTRPIRRGFPSDRANSYRLAAFSLLSAVSLPVRRVLLTLIGSKLVISADTVLMEHANVARECGEDAKLSANAASPVDTTHHDDISSCHNDPLHKSTKKSWRRRMKQATHCIDDPAPEAKKALQKVYDFNVLKFKGGKRGAVNGMKPDGTVDVSALQSREIWSGVTYAVAATMIQEGMPEAGFKTAKGVHETSWYKEGLGYVLQF</sequence>
<gene>
    <name evidence="2" type="ORF">KSP40_PGU003951</name>
</gene>
<dbReference type="PANTHER" id="PTHR12654">
    <property type="entry name" value="BILE ACID BETA-GLUCOSIDASE-RELATED"/>
    <property type="match status" value="1"/>
</dbReference>
<proteinExistence type="predicted"/>